<dbReference type="AlphaFoldDB" id="A0A6G7WGF2"/>
<dbReference type="Proteomes" id="UP000501830">
    <property type="component" value="Chromosome"/>
</dbReference>
<dbReference type="InterPro" id="IPR001387">
    <property type="entry name" value="Cro/C1-type_HTH"/>
</dbReference>
<keyword evidence="3" id="KW-1185">Reference proteome</keyword>
<dbReference type="Gene3D" id="1.10.260.40">
    <property type="entry name" value="lambda repressor-like DNA-binding domains"/>
    <property type="match status" value="1"/>
</dbReference>
<dbReference type="GeneID" id="94552413"/>
<accession>A0A6G7WGF2</accession>
<dbReference type="Pfam" id="PF01381">
    <property type="entry name" value="HTH_3"/>
    <property type="match status" value="1"/>
</dbReference>
<evidence type="ECO:0000313" key="2">
    <source>
        <dbReference type="EMBL" id="QIK51279.1"/>
    </source>
</evidence>
<evidence type="ECO:0000313" key="3">
    <source>
        <dbReference type="Proteomes" id="UP000501830"/>
    </source>
</evidence>
<protein>
    <submittedName>
        <fullName evidence="2">Helix-turn-helix transcriptional regulator</fullName>
    </submittedName>
</protein>
<reference evidence="2 3" key="1">
    <citation type="journal article" date="2017" name="Int. J. Syst. Evol. Microbiol.">
        <title>Jeotgalibaca porci sp. nov. and Jeotgalibaca arthritidis sp. nov., isolated from pigs, and emended description of the genus Jeotgalibaca.</title>
        <authorList>
            <person name="Zamora L."/>
            <person name="Perez-Sancho M."/>
            <person name="Dominguez L."/>
            <person name="Fernandez-Garayzabal J.F."/>
            <person name="Vela A.I."/>
        </authorList>
    </citation>
    <scope>NUCLEOTIDE SEQUENCE [LARGE SCALE GENOMIC DNA]</scope>
    <source>
        <strain evidence="2 3">CCUG 69148</strain>
    </source>
</reference>
<organism evidence="2 3">
    <name type="scientific">Jeotgalibaca porci</name>
    <dbReference type="NCBI Taxonomy" id="1868793"/>
    <lineage>
        <taxon>Bacteria</taxon>
        <taxon>Bacillati</taxon>
        <taxon>Bacillota</taxon>
        <taxon>Bacilli</taxon>
        <taxon>Lactobacillales</taxon>
        <taxon>Carnobacteriaceae</taxon>
        <taxon>Jeotgalibaca</taxon>
    </lineage>
</organism>
<dbReference type="SUPFAM" id="SSF47413">
    <property type="entry name" value="lambda repressor-like DNA-binding domains"/>
    <property type="match status" value="1"/>
</dbReference>
<dbReference type="GO" id="GO:0003677">
    <property type="term" value="F:DNA binding"/>
    <property type="evidence" value="ECO:0007669"/>
    <property type="project" value="InterPro"/>
</dbReference>
<dbReference type="InterPro" id="IPR010982">
    <property type="entry name" value="Lambda_DNA-bd_dom_sf"/>
</dbReference>
<name>A0A6G7WGF2_9LACT</name>
<proteinExistence type="predicted"/>
<dbReference type="SMART" id="SM00530">
    <property type="entry name" value="HTH_XRE"/>
    <property type="match status" value="1"/>
</dbReference>
<sequence length="63" mass="7345">MVSTLKELRVEKGARLKDVSEVLGYKYPAGYHKIETGKQKLRIDQAEKLSHYYEVNPSIFFKN</sequence>
<feature type="domain" description="HTH cro/C1-type" evidence="1">
    <location>
        <begin position="5"/>
        <end position="60"/>
    </location>
</feature>
<dbReference type="RefSeq" id="WP_166062332.1">
    <property type="nucleotide sequence ID" value="NZ_CP049889.1"/>
</dbReference>
<evidence type="ECO:0000259" key="1">
    <source>
        <dbReference type="PROSITE" id="PS50943"/>
    </source>
</evidence>
<dbReference type="KEGG" id="jpo:G7058_03915"/>
<dbReference type="EMBL" id="CP049889">
    <property type="protein sequence ID" value="QIK51279.1"/>
    <property type="molecule type" value="Genomic_DNA"/>
</dbReference>
<gene>
    <name evidence="2" type="ORF">G7058_03915</name>
</gene>
<dbReference type="PROSITE" id="PS50943">
    <property type="entry name" value="HTH_CROC1"/>
    <property type="match status" value="1"/>
</dbReference>